<dbReference type="InterPro" id="IPR004839">
    <property type="entry name" value="Aminotransferase_I/II_large"/>
</dbReference>
<comment type="caution">
    <text evidence="9">The sequence shown here is derived from an EMBL/GenBank/DDBJ whole genome shotgun (WGS) entry which is preliminary data.</text>
</comment>
<dbReference type="InterPro" id="IPR005861">
    <property type="entry name" value="HisP_aminotrans"/>
</dbReference>
<evidence type="ECO:0000256" key="5">
    <source>
        <dbReference type="ARBA" id="ARBA00022898"/>
    </source>
</evidence>
<dbReference type="PANTHER" id="PTHR43643:SF3">
    <property type="entry name" value="HISTIDINOL-PHOSPHATE AMINOTRANSFERASE"/>
    <property type="match status" value="1"/>
</dbReference>
<keyword evidence="4 7" id="KW-0808">Transferase</keyword>
<feature type="modified residue" description="N6-(pyridoxal phosphate)lysine" evidence="7">
    <location>
        <position position="222"/>
    </location>
</feature>
<dbReference type="Proteomes" id="UP000241639">
    <property type="component" value="Unassembled WGS sequence"/>
</dbReference>
<keyword evidence="7" id="KW-0028">Amino-acid biosynthesis</keyword>
<dbReference type="NCBIfam" id="TIGR01141">
    <property type="entry name" value="hisC"/>
    <property type="match status" value="1"/>
</dbReference>
<dbReference type="InterPro" id="IPR015421">
    <property type="entry name" value="PyrdxlP-dep_Trfase_major"/>
</dbReference>
<comment type="similarity">
    <text evidence="7">Belongs to the class-II pyridoxal-phosphate-dependent aminotransferase family. Histidinol-phosphate aminotransferase subfamily.</text>
</comment>
<keyword evidence="6 7" id="KW-0368">Histidine biosynthesis</keyword>
<evidence type="ECO:0000256" key="4">
    <source>
        <dbReference type="ARBA" id="ARBA00022679"/>
    </source>
</evidence>
<dbReference type="UniPathway" id="UPA00031">
    <property type="reaction ID" value="UER00012"/>
</dbReference>
<dbReference type="Pfam" id="PF00155">
    <property type="entry name" value="Aminotran_1_2"/>
    <property type="match status" value="1"/>
</dbReference>
<comment type="pathway">
    <text evidence="7">Amino-acid biosynthesis; L-histidine biosynthesis; L-histidine from 5-phospho-alpha-D-ribose 1-diphosphate: step 7/9.</text>
</comment>
<dbReference type="Gene3D" id="3.40.640.10">
    <property type="entry name" value="Type I PLP-dependent aspartate aminotransferase-like (Major domain)"/>
    <property type="match status" value="1"/>
</dbReference>
<evidence type="ECO:0000313" key="10">
    <source>
        <dbReference type="Proteomes" id="UP000241639"/>
    </source>
</evidence>
<dbReference type="RefSeq" id="WP_107725458.1">
    <property type="nucleotide sequence ID" value="NZ_PZZP01000001.1"/>
</dbReference>
<comment type="cofactor">
    <cofactor evidence="1 7">
        <name>pyridoxal 5'-phosphate</name>
        <dbReference type="ChEBI" id="CHEBI:597326"/>
    </cofactor>
</comment>
<name>A0A2T4Z9X7_9BACL</name>
<dbReference type="InterPro" id="IPR015424">
    <property type="entry name" value="PyrdxlP-dep_Trfase"/>
</dbReference>
<dbReference type="GO" id="GO:0000105">
    <property type="term" value="P:L-histidine biosynthetic process"/>
    <property type="evidence" value="ECO:0007669"/>
    <property type="project" value="UniProtKB-UniRule"/>
</dbReference>
<dbReference type="InterPro" id="IPR050106">
    <property type="entry name" value="HistidinolP_aminotransfase"/>
</dbReference>
<proteinExistence type="inferred from homology"/>
<dbReference type="AlphaFoldDB" id="A0A2T4Z9X7"/>
<sequence length="366" mass="40834">MKAKSTVQGLPVYQPGKPLEEVKREFGLTEVIKLASNENPFGCSERVWQSLLEERENLALYPEGQAPELRAQLANHLGIEEGRFVFGNGSDEIIQMIARAYLEPGTESVMAKITFPRYDTQVRIEGSRPVTVPLVDGTHDLEAMAAAVNEKTRIVWLCNPNNPTGTYFSEAALRQFLDRIPPQVLVVVDEAYYEYVVAEDYPDTLAFAQSDPRLLVLRTFSKIYGLASFRIGYAIADPAIVMELERVREPFNANRLAQRAALAALGDQGFVQLCKQANRQCMQQIESQLEQWGLSWFPSQANFIMLDTGRSSDEVFQGLLQRGIIVRAGSALGYPTTIRVTVGRPEQNRLFLEGLAACLDKPSSIV</sequence>
<accession>A0A2T4Z9X7</accession>
<dbReference type="PANTHER" id="PTHR43643">
    <property type="entry name" value="HISTIDINOL-PHOSPHATE AMINOTRANSFERASE 2"/>
    <property type="match status" value="1"/>
</dbReference>
<keyword evidence="3 7" id="KW-0032">Aminotransferase</keyword>
<dbReference type="OrthoDB" id="9813612at2"/>
<gene>
    <name evidence="7" type="primary">hisC</name>
    <name evidence="9" type="ORF">C8J48_1279</name>
</gene>
<evidence type="ECO:0000256" key="6">
    <source>
        <dbReference type="ARBA" id="ARBA00023102"/>
    </source>
</evidence>
<evidence type="ECO:0000259" key="8">
    <source>
        <dbReference type="Pfam" id="PF00155"/>
    </source>
</evidence>
<dbReference type="GO" id="GO:0030170">
    <property type="term" value="F:pyridoxal phosphate binding"/>
    <property type="evidence" value="ECO:0007669"/>
    <property type="project" value="InterPro"/>
</dbReference>
<comment type="catalytic activity">
    <reaction evidence="7">
        <text>L-histidinol phosphate + 2-oxoglutarate = 3-(imidazol-4-yl)-2-oxopropyl phosphate + L-glutamate</text>
        <dbReference type="Rhea" id="RHEA:23744"/>
        <dbReference type="ChEBI" id="CHEBI:16810"/>
        <dbReference type="ChEBI" id="CHEBI:29985"/>
        <dbReference type="ChEBI" id="CHEBI:57766"/>
        <dbReference type="ChEBI" id="CHEBI:57980"/>
        <dbReference type="EC" id="2.6.1.9"/>
    </reaction>
</comment>
<protein>
    <recommendedName>
        <fullName evidence="7">Histidinol-phosphate aminotransferase</fullName>
        <ecNumber evidence="7">2.6.1.9</ecNumber>
    </recommendedName>
    <alternativeName>
        <fullName evidence="7">Imidazole acetol-phosphate transaminase</fullName>
    </alternativeName>
</protein>
<dbReference type="HAMAP" id="MF_01023">
    <property type="entry name" value="HisC_aminotrans_2"/>
    <property type="match status" value="1"/>
</dbReference>
<dbReference type="EMBL" id="PZZP01000001">
    <property type="protein sequence ID" value="PTM58691.1"/>
    <property type="molecule type" value="Genomic_DNA"/>
</dbReference>
<feature type="domain" description="Aminotransferase class I/classII large" evidence="8">
    <location>
        <begin position="30"/>
        <end position="353"/>
    </location>
</feature>
<dbReference type="SUPFAM" id="SSF53383">
    <property type="entry name" value="PLP-dependent transferases"/>
    <property type="match status" value="1"/>
</dbReference>
<organism evidence="9 10">
    <name type="scientific">Desmospora activa DSM 45169</name>
    <dbReference type="NCBI Taxonomy" id="1121389"/>
    <lineage>
        <taxon>Bacteria</taxon>
        <taxon>Bacillati</taxon>
        <taxon>Bacillota</taxon>
        <taxon>Bacilli</taxon>
        <taxon>Bacillales</taxon>
        <taxon>Thermoactinomycetaceae</taxon>
        <taxon>Desmospora</taxon>
    </lineage>
</organism>
<evidence type="ECO:0000256" key="7">
    <source>
        <dbReference type="HAMAP-Rule" id="MF_01023"/>
    </source>
</evidence>
<evidence type="ECO:0000256" key="2">
    <source>
        <dbReference type="ARBA" id="ARBA00011738"/>
    </source>
</evidence>
<evidence type="ECO:0000256" key="3">
    <source>
        <dbReference type="ARBA" id="ARBA00022576"/>
    </source>
</evidence>
<reference evidence="9 10" key="1">
    <citation type="submission" date="2018-04" db="EMBL/GenBank/DDBJ databases">
        <title>Genomic Encyclopedia of Archaeal and Bacterial Type Strains, Phase II (KMG-II): from individual species to whole genera.</title>
        <authorList>
            <person name="Goeker M."/>
        </authorList>
    </citation>
    <scope>NUCLEOTIDE SEQUENCE [LARGE SCALE GENOMIC DNA]</scope>
    <source>
        <strain evidence="9 10">DSM 45169</strain>
    </source>
</reference>
<evidence type="ECO:0000313" key="9">
    <source>
        <dbReference type="EMBL" id="PTM58691.1"/>
    </source>
</evidence>
<dbReference type="Gene3D" id="3.90.1150.10">
    <property type="entry name" value="Aspartate Aminotransferase, domain 1"/>
    <property type="match status" value="1"/>
</dbReference>
<keyword evidence="10" id="KW-1185">Reference proteome</keyword>
<comment type="subunit">
    <text evidence="2 7">Homodimer.</text>
</comment>
<dbReference type="GO" id="GO:0004400">
    <property type="term" value="F:histidinol-phosphate transaminase activity"/>
    <property type="evidence" value="ECO:0007669"/>
    <property type="project" value="UniProtKB-UniRule"/>
</dbReference>
<dbReference type="CDD" id="cd00609">
    <property type="entry name" value="AAT_like"/>
    <property type="match status" value="1"/>
</dbReference>
<dbReference type="EC" id="2.6.1.9" evidence="7"/>
<evidence type="ECO:0000256" key="1">
    <source>
        <dbReference type="ARBA" id="ARBA00001933"/>
    </source>
</evidence>
<dbReference type="InterPro" id="IPR015422">
    <property type="entry name" value="PyrdxlP-dep_Trfase_small"/>
</dbReference>
<keyword evidence="5 7" id="KW-0663">Pyridoxal phosphate</keyword>